<dbReference type="InterPro" id="IPR039889">
    <property type="entry name" value="CCD33"/>
</dbReference>
<gene>
    <name evidence="2" type="ORF">KC01_LOCUS24565</name>
</gene>
<evidence type="ECO:0008006" key="4">
    <source>
        <dbReference type="Google" id="ProtNLM"/>
    </source>
</evidence>
<keyword evidence="3" id="KW-1185">Reference proteome</keyword>
<dbReference type="PANTHER" id="PTHR21623:SF2">
    <property type="entry name" value="COILED-COIL DOMAIN-CONTAINING PROTEIN 33"/>
    <property type="match status" value="1"/>
</dbReference>
<reference evidence="2 3" key="1">
    <citation type="submission" date="2024-04" db="EMBL/GenBank/DDBJ databases">
        <authorList>
            <person name="Waldvogel A.-M."/>
            <person name="Schoenle A."/>
        </authorList>
    </citation>
    <scope>NUCLEOTIDE SEQUENCE [LARGE SCALE GENOMIC DNA]</scope>
</reference>
<evidence type="ECO:0000313" key="2">
    <source>
        <dbReference type="EMBL" id="CAL1595835.1"/>
    </source>
</evidence>
<dbReference type="Proteomes" id="UP001497482">
    <property type="component" value="Chromosome 20"/>
</dbReference>
<protein>
    <recommendedName>
        <fullName evidence="4">BZIP domain-containing protein</fullName>
    </recommendedName>
</protein>
<sequence length="159" mass="17741">MKTSAQTGATRGPGALQEDGCSLPSHDALAQILPSHDALAPILPSHDALAPILPSHDALAQILPRHPQKQQRSAAHSDAQEVQQQEVQQQEEKQQEVQQYRDAMRRMAADIISLRRHVVALHTENSRLRAHREDPGQDFLRDSDLDVMTKAEMADRIEK</sequence>
<dbReference type="EMBL" id="OZ035842">
    <property type="protein sequence ID" value="CAL1595835.1"/>
    <property type="molecule type" value="Genomic_DNA"/>
</dbReference>
<feature type="region of interest" description="Disordered" evidence="1">
    <location>
        <begin position="63"/>
        <end position="101"/>
    </location>
</feature>
<feature type="region of interest" description="Disordered" evidence="1">
    <location>
        <begin position="1"/>
        <end position="22"/>
    </location>
</feature>
<evidence type="ECO:0000313" key="3">
    <source>
        <dbReference type="Proteomes" id="UP001497482"/>
    </source>
</evidence>
<dbReference type="PANTHER" id="PTHR21623">
    <property type="entry name" value="SPERIOLIN-BINDING FACTOR"/>
    <property type="match status" value="1"/>
</dbReference>
<proteinExistence type="predicted"/>
<dbReference type="GO" id="GO:0005777">
    <property type="term" value="C:peroxisome"/>
    <property type="evidence" value="ECO:0007669"/>
    <property type="project" value="TreeGrafter"/>
</dbReference>
<organism evidence="2 3">
    <name type="scientific">Knipowitschia caucasica</name>
    <name type="common">Caucasian dwarf goby</name>
    <name type="synonym">Pomatoschistus caucasicus</name>
    <dbReference type="NCBI Taxonomy" id="637954"/>
    <lineage>
        <taxon>Eukaryota</taxon>
        <taxon>Metazoa</taxon>
        <taxon>Chordata</taxon>
        <taxon>Craniata</taxon>
        <taxon>Vertebrata</taxon>
        <taxon>Euteleostomi</taxon>
        <taxon>Actinopterygii</taxon>
        <taxon>Neopterygii</taxon>
        <taxon>Teleostei</taxon>
        <taxon>Neoteleostei</taxon>
        <taxon>Acanthomorphata</taxon>
        <taxon>Gobiaria</taxon>
        <taxon>Gobiiformes</taxon>
        <taxon>Gobioidei</taxon>
        <taxon>Gobiidae</taxon>
        <taxon>Gobiinae</taxon>
        <taxon>Knipowitschia</taxon>
    </lineage>
</organism>
<accession>A0AAV2L0K9</accession>
<evidence type="ECO:0000256" key="1">
    <source>
        <dbReference type="SAM" id="MobiDB-lite"/>
    </source>
</evidence>
<dbReference type="AlphaFoldDB" id="A0AAV2L0K9"/>
<name>A0AAV2L0K9_KNICA</name>